<evidence type="ECO:0000256" key="1">
    <source>
        <dbReference type="SAM" id="MobiDB-lite"/>
    </source>
</evidence>
<organism evidence="2 3">
    <name type="scientific">Fusarium venenatum</name>
    <dbReference type="NCBI Taxonomy" id="56646"/>
    <lineage>
        <taxon>Eukaryota</taxon>
        <taxon>Fungi</taxon>
        <taxon>Dikarya</taxon>
        <taxon>Ascomycota</taxon>
        <taxon>Pezizomycotina</taxon>
        <taxon>Sordariomycetes</taxon>
        <taxon>Hypocreomycetidae</taxon>
        <taxon>Hypocreales</taxon>
        <taxon>Nectriaceae</taxon>
        <taxon>Fusarium</taxon>
    </lineage>
</organism>
<feature type="region of interest" description="Disordered" evidence="1">
    <location>
        <begin position="49"/>
        <end position="76"/>
    </location>
</feature>
<name>A0A2L2SYA8_9HYPO</name>
<accession>A0A2L2SYA8</accession>
<dbReference type="OrthoDB" id="4739627at2759"/>
<sequence>MGWFGGCQRGILVEEHSFNQECSVCREEDEGVGLDDSHLMLFQQATYTQSSLGKRSPTNDEGLSSSSGGNHKRQRI</sequence>
<evidence type="ECO:0000313" key="2">
    <source>
        <dbReference type="EMBL" id="CEI63002.1"/>
    </source>
</evidence>
<dbReference type="AlphaFoldDB" id="A0A2L2SYA8"/>
<keyword evidence="3" id="KW-1185">Reference proteome</keyword>
<protein>
    <submittedName>
        <fullName evidence="2">Uncharacterized protein</fullName>
    </submittedName>
</protein>
<feature type="compositionally biased region" description="Polar residues" evidence="1">
    <location>
        <begin position="59"/>
        <end position="69"/>
    </location>
</feature>
<evidence type="ECO:0000313" key="3">
    <source>
        <dbReference type="Proteomes" id="UP000245910"/>
    </source>
</evidence>
<proteinExistence type="predicted"/>
<dbReference type="Proteomes" id="UP000245910">
    <property type="component" value="Chromosome II"/>
</dbReference>
<dbReference type="EMBL" id="LN649230">
    <property type="protein sequence ID" value="CEI63002.1"/>
    <property type="molecule type" value="Genomic_DNA"/>
</dbReference>
<reference evidence="3" key="1">
    <citation type="submission" date="2014-10" db="EMBL/GenBank/DDBJ databases">
        <authorList>
            <person name="King R."/>
        </authorList>
    </citation>
    <scope>NUCLEOTIDE SEQUENCE [LARGE SCALE GENOMIC DNA]</scope>
    <source>
        <strain evidence="3">A3/5</strain>
    </source>
</reference>